<dbReference type="AlphaFoldDB" id="A0A1F8EXI7"/>
<name>A0A1F8EXI7_9BACT</name>
<dbReference type="Gene3D" id="3.40.50.300">
    <property type="entry name" value="P-loop containing nucleotide triphosphate hydrolases"/>
    <property type="match status" value="1"/>
</dbReference>
<dbReference type="Proteomes" id="UP000177419">
    <property type="component" value="Unassembled WGS sequence"/>
</dbReference>
<dbReference type="InterPro" id="IPR027417">
    <property type="entry name" value="P-loop_NTPase"/>
</dbReference>
<accession>A0A1F8EXI7</accession>
<organism evidence="1 2">
    <name type="scientific">Candidatus Yanofskybacteria bacterium RIFCSPHIGHO2_01_FULL_44_22</name>
    <dbReference type="NCBI Taxonomy" id="1802669"/>
    <lineage>
        <taxon>Bacteria</taxon>
        <taxon>Candidatus Yanofskyibacteriota</taxon>
    </lineage>
</organism>
<evidence type="ECO:0000313" key="2">
    <source>
        <dbReference type="Proteomes" id="UP000177419"/>
    </source>
</evidence>
<reference evidence="1 2" key="1">
    <citation type="journal article" date="2016" name="Nat. Commun.">
        <title>Thousands of microbial genomes shed light on interconnected biogeochemical processes in an aquifer system.</title>
        <authorList>
            <person name="Anantharaman K."/>
            <person name="Brown C.T."/>
            <person name="Hug L.A."/>
            <person name="Sharon I."/>
            <person name="Castelle C.J."/>
            <person name="Probst A.J."/>
            <person name="Thomas B.C."/>
            <person name="Singh A."/>
            <person name="Wilkins M.J."/>
            <person name="Karaoz U."/>
            <person name="Brodie E.L."/>
            <person name="Williams K.H."/>
            <person name="Hubbard S.S."/>
            <person name="Banfield J.F."/>
        </authorList>
    </citation>
    <scope>NUCLEOTIDE SEQUENCE [LARGE SCALE GENOMIC DNA]</scope>
</reference>
<proteinExistence type="predicted"/>
<sequence>MKKQQTNYKGIAVFGAPGSGKTTIAKLFWASFPAAKSIEAFDAIINPATSIKEKLPESEAGFGGNS</sequence>
<evidence type="ECO:0000313" key="1">
    <source>
        <dbReference type="EMBL" id="OGN04759.1"/>
    </source>
</evidence>
<dbReference type="STRING" id="1802669.A2746_00085"/>
<gene>
    <name evidence="1" type="ORF">A2746_00085</name>
</gene>
<protein>
    <submittedName>
        <fullName evidence="1">Uncharacterized protein</fullName>
    </submittedName>
</protein>
<comment type="caution">
    <text evidence="1">The sequence shown here is derived from an EMBL/GenBank/DDBJ whole genome shotgun (WGS) entry which is preliminary data.</text>
</comment>
<dbReference type="SUPFAM" id="SSF52540">
    <property type="entry name" value="P-loop containing nucleoside triphosphate hydrolases"/>
    <property type="match status" value="1"/>
</dbReference>
<dbReference type="EMBL" id="MGJJ01000021">
    <property type="protein sequence ID" value="OGN04759.1"/>
    <property type="molecule type" value="Genomic_DNA"/>
</dbReference>